<gene>
    <name evidence="1" type="ORF">ENJ40_06975</name>
</gene>
<protein>
    <submittedName>
        <fullName evidence="1">Uncharacterized protein</fullName>
    </submittedName>
</protein>
<organism evidence="1">
    <name type="scientific">Thermosulfurimonas dismutans</name>
    <dbReference type="NCBI Taxonomy" id="999894"/>
    <lineage>
        <taxon>Bacteria</taxon>
        <taxon>Pseudomonadati</taxon>
        <taxon>Thermodesulfobacteriota</taxon>
        <taxon>Thermodesulfobacteria</taxon>
        <taxon>Thermodesulfobacteriales</taxon>
        <taxon>Thermodesulfobacteriaceae</taxon>
        <taxon>Thermosulfurimonas</taxon>
    </lineage>
</organism>
<evidence type="ECO:0000313" key="1">
    <source>
        <dbReference type="EMBL" id="HFC98181.1"/>
    </source>
</evidence>
<name>A0A7C3GL30_9BACT</name>
<dbReference type="Proteomes" id="UP000886043">
    <property type="component" value="Unassembled WGS sequence"/>
</dbReference>
<dbReference type="EMBL" id="DRMH01000089">
    <property type="protein sequence ID" value="HFC98181.1"/>
    <property type="molecule type" value="Genomic_DNA"/>
</dbReference>
<sequence>MAEEVRATLIEMIQSLPPHLLERVEERFRSVLEEVVEDWEWDRFYSTHREEFRKILNQAKKDLREGKVSDLLEDL</sequence>
<proteinExistence type="predicted"/>
<dbReference type="AlphaFoldDB" id="A0A7C3GL30"/>
<accession>A0A7C3GL30</accession>
<reference evidence="1" key="1">
    <citation type="journal article" date="2020" name="mSystems">
        <title>Genome- and Community-Level Interaction Insights into Carbon Utilization and Element Cycling Functions of Hydrothermarchaeota in Hydrothermal Sediment.</title>
        <authorList>
            <person name="Zhou Z."/>
            <person name="Liu Y."/>
            <person name="Xu W."/>
            <person name="Pan J."/>
            <person name="Luo Z.H."/>
            <person name="Li M."/>
        </authorList>
    </citation>
    <scope>NUCLEOTIDE SEQUENCE [LARGE SCALE GENOMIC DNA]</scope>
    <source>
        <strain evidence="1">HyVt-483</strain>
    </source>
</reference>
<comment type="caution">
    <text evidence="1">The sequence shown here is derived from an EMBL/GenBank/DDBJ whole genome shotgun (WGS) entry which is preliminary data.</text>
</comment>